<reference evidence="4" key="2">
    <citation type="journal article" date="2023" name="IMA Fungus">
        <title>Comparative genomic study of the Penicillium genus elucidates a diverse pangenome and 15 lateral gene transfer events.</title>
        <authorList>
            <person name="Petersen C."/>
            <person name="Sorensen T."/>
            <person name="Nielsen M.R."/>
            <person name="Sondergaard T.E."/>
            <person name="Sorensen J.L."/>
            <person name="Fitzpatrick D.A."/>
            <person name="Frisvad J.C."/>
            <person name="Nielsen K.L."/>
        </authorList>
    </citation>
    <scope>NUCLEOTIDE SEQUENCE</scope>
    <source>
        <strain evidence="4">IBT 19713</strain>
    </source>
</reference>
<name>A0A9W9NHR4_9EURO</name>
<feature type="compositionally biased region" description="Polar residues" evidence="2">
    <location>
        <begin position="1"/>
        <end position="17"/>
    </location>
</feature>
<evidence type="ECO:0000256" key="2">
    <source>
        <dbReference type="SAM" id="MobiDB-lite"/>
    </source>
</evidence>
<dbReference type="Pfam" id="PF00096">
    <property type="entry name" value="zf-C2H2"/>
    <property type="match status" value="1"/>
</dbReference>
<organism evidence="4 5">
    <name type="scientific">Penicillium chermesinum</name>
    <dbReference type="NCBI Taxonomy" id="63820"/>
    <lineage>
        <taxon>Eukaryota</taxon>
        <taxon>Fungi</taxon>
        <taxon>Dikarya</taxon>
        <taxon>Ascomycota</taxon>
        <taxon>Pezizomycotina</taxon>
        <taxon>Eurotiomycetes</taxon>
        <taxon>Eurotiomycetidae</taxon>
        <taxon>Eurotiales</taxon>
        <taxon>Aspergillaceae</taxon>
        <taxon>Penicillium</taxon>
    </lineage>
</organism>
<dbReference type="Proteomes" id="UP001150941">
    <property type="component" value="Unassembled WGS sequence"/>
</dbReference>
<dbReference type="AlphaFoldDB" id="A0A9W9NHR4"/>
<dbReference type="PROSITE" id="PS50157">
    <property type="entry name" value="ZINC_FINGER_C2H2_2"/>
    <property type="match status" value="1"/>
</dbReference>
<dbReference type="GO" id="GO:0008270">
    <property type="term" value="F:zinc ion binding"/>
    <property type="evidence" value="ECO:0007669"/>
    <property type="project" value="UniProtKB-KW"/>
</dbReference>
<reference evidence="4" key="1">
    <citation type="submission" date="2022-11" db="EMBL/GenBank/DDBJ databases">
        <authorList>
            <person name="Petersen C."/>
        </authorList>
    </citation>
    <scope>NUCLEOTIDE SEQUENCE</scope>
    <source>
        <strain evidence="4">IBT 19713</strain>
    </source>
</reference>
<keyword evidence="1" id="KW-0862">Zinc</keyword>
<dbReference type="InterPro" id="IPR013087">
    <property type="entry name" value="Znf_C2H2_type"/>
</dbReference>
<evidence type="ECO:0000256" key="1">
    <source>
        <dbReference type="PROSITE-ProRule" id="PRU00042"/>
    </source>
</evidence>
<sequence length="198" mass="22086">MTQRGAPQQSTHRNTVPHTAPWSPQRRPESLTNDGLQIDYSTYENPEPARSTERTGCGELAPSRGGPSGLRMEIRCWEHGCEGRKFSSLGNYRRHLREKNGQAKGYPCPDCGRVFTRSTARNYHKNSGTCGQNPRQLMLQMQMGLQLQAESHLLASPPLNVPSAGVFEPYIDPSSLTDLCSTSDAFLWGDTDKTSLYR</sequence>
<keyword evidence="5" id="KW-1185">Reference proteome</keyword>
<proteinExistence type="predicted"/>
<dbReference type="Gene3D" id="3.30.160.60">
    <property type="entry name" value="Classic Zinc Finger"/>
    <property type="match status" value="1"/>
</dbReference>
<keyword evidence="1" id="KW-0863">Zinc-finger</keyword>
<feature type="compositionally biased region" description="Polar residues" evidence="2">
    <location>
        <begin position="30"/>
        <end position="44"/>
    </location>
</feature>
<keyword evidence="1" id="KW-0479">Metal-binding</keyword>
<dbReference type="GeneID" id="83205998"/>
<evidence type="ECO:0000259" key="3">
    <source>
        <dbReference type="PROSITE" id="PS50157"/>
    </source>
</evidence>
<feature type="domain" description="C2H2-type" evidence="3">
    <location>
        <begin position="106"/>
        <end position="134"/>
    </location>
</feature>
<dbReference type="OrthoDB" id="5366256at2759"/>
<dbReference type="RefSeq" id="XP_058327025.1">
    <property type="nucleotide sequence ID" value="XM_058478695.1"/>
</dbReference>
<protein>
    <recommendedName>
        <fullName evidence="3">C2H2-type domain-containing protein</fullName>
    </recommendedName>
</protein>
<feature type="region of interest" description="Disordered" evidence="2">
    <location>
        <begin position="1"/>
        <end position="68"/>
    </location>
</feature>
<accession>A0A9W9NHR4</accession>
<gene>
    <name evidence="4" type="ORF">N7468_009399</name>
</gene>
<evidence type="ECO:0000313" key="4">
    <source>
        <dbReference type="EMBL" id="KAJ5220195.1"/>
    </source>
</evidence>
<dbReference type="EMBL" id="JAPQKS010000007">
    <property type="protein sequence ID" value="KAJ5220195.1"/>
    <property type="molecule type" value="Genomic_DNA"/>
</dbReference>
<evidence type="ECO:0000313" key="5">
    <source>
        <dbReference type="Proteomes" id="UP001150941"/>
    </source>
</evidence>
<comment type="caution">
    <text evidence="4">The sequence shown here is derived from an EMBL/GenBank/DDBJ whole genome shotgun (WGS) entry which is preliminary data.</text>
</comment>